<dbReference type="EMBL" id="CM044707">
    <property type="protein sequence ID" value="KAI5655869.1"/>
    <property type="molecule type" value="Genomic_DNA"/>
</dbReference>
<comment type="caution">
    <text evidence="1">The sequence shown here is derived from an EMBL/GenBank/DDBJ whole genome shotgun (WGS) entry which is preliminary data.</text>
</comment>
<dbReference type="Proteomes" id="UP001060085">
    <property type="component" value="Linkage Group LG07"/>
</dbReference>
<gene>
    <name evidence="1" type="ORF">M9H77_33056</name>
</gene>
<evidence type="ECO:0000313" key="2">
    <source>
        <dbReference type="Proteomes" id="UP001060085"/>
    </source>
</evidence>
<name>A0ACC0A4Y3_CATRO</name>
<sequence>MMALRLLSHSPRLNLLNLHQRCMYPFTFPRIHTYISPPKELLQNPILYNYLIKDFNFPKEKAIKISNRFHYITLERPQSAVEYLKSFGFSHSHIQSAVKVCPQILFSNTEKILGPKLRFFQELGFSGSDFNKFISRNACVLTRSLDDTLKPCVETVKRILGCDENNKDLIHVLLRCNWVVDKNVNARIVSNASYLKSCGIKDNQISKLFKRQPRLLAAPESELKAIVKKISEMGFVMHSRMLVYAIHTVGSMSSKTIEKKLDVIRSFGFSRDECLEMFRRAPTLPRTSEVKLRCAMKFFLDTVKLKKSLIVHAPMILMHSVEDRIFARYRVLKTLMEKRLLNKEPAFLYVLHMTEEEFLEKYISKFVDNAEELLGAYKGHLLESSTEEGA</sequence>
<keyword evidence="2" id="KW-1185">Reference proteome</keyword>
<protein>
    <submittedName>
        <fullName evidence="1">Uncharacterized protein</fullName>
    </submittedName>
</protein>
<accession>A0ACC0A4Y3</accession>
<reference evidence="2" key="1">
    <citation type="journal article" date="2023" name="Nat. Plants">
        <title>Single-cell RNA sequencing provides a high-resolution roadmap for understanding the multicellular compartmentation of specialized metabolism.</title>
        <authorList>
            <person name="Sun S."/>
            <person name="Shen X."/>
            <person name="Li Y."/>
            <person name="Li Y."/>
            <person name="Wang S."/>
            <person name="Li R."/>
            <person name="Zhang H."/>
            <person name="Shen G."/>
            <person name="Guo B."/>
            <person name="Wei J."/>
            <person name="Xu J."/>
            <person name="St-Pierre B."/>
            <person name="Chen S."/>
            <person name="Sun C."/>
        </authorList>
    </citation>
    <scope>NUCLEOTIDE SEQUENCE [LARGE SCALE GENOMIC DNA]</scope>
</reference>
<evidence type="ECO:0000313" key="1">
    <source>
        <dbReference type="EMBL" id="KAI5655869.1"/>
    </source>
</evidence>
<organism evidence="1 2">
    <name type="scientific">Catharanthus roseus</name>
    <name type="common">Madagascar periwinkle</name>
    <name type="synonym">Vinca rosea</name>
    <dbReference type="NCBI Taxonomy" id="4058"/>
    <lineage>
        <taxon>Eukaryota</taxon>
        <taxon>Viridiplantae</taxon>
        <taxon>Streptophyta</taxon>
        <taxon>Embryophyta</taxon>
        <taxon>Tracheophyta</taxon>
        <taxon>Spermatophyta</taxon>
        <taxon>Magnoliopsida</taxon>
        <taxon>eudicotyledons</taxon>
        <taxon>Gunneridae</taxon>
        <taxon>Pentapetalae</taxon>
        <taxon>asterids</taxon>
        <taxon>lamiids</taxon>
        <taxon>Gentianales</taxon>
        <taxon>Apocynaceae</taxon>
        <taxon>Rauvolfioideae</taxon>
        <taxon>Vinceae</taxon>
        <taxon>Catharanthinae</taxon>
        <taxon>Catharanthus</taxon>
    </lineage>
</organism>
<proteinExistence type="predicted"/>